<dbReference type="AlphaFoldDB" id="A0A8J4CSD7"/>
<dbReference type="OrthoDB" id="555841at2759"/>
<sequence length="140" mass="16215">MVFKSVWTLRVVIWKRRQPYYSVQVRERVCHLYFVNRFMQEEIANLFGNRPSVRTVGTIIGDYNKRLVEVQPIRGQKGIRKPRVFDESAAQTLVELVQADDQASLFDVGNAMREAGRVVIRLFPMSSELLAAIQQAEQFP</sequence>
<comment type="caution">
    <text evidence="1">The sequence shown here is derived from an EMBL/GenBank/DDBJ whole genome shotgun (WGS) entry which is preliminary data.</text>
</comment>
<protein>
    <submittedName>
        <fullName evidence="1">Uncharacterized protein</fullName>
    </submittedName>
</protein>
<organism evidence="1 2">
    <name type="scientific">Volvox reticuliferus</name>
    <dbReference type="NCBI Taxonomy" id="1737510"/>
    <lineage>
        <taxon>Eukaryota</taxon>
        <taxon>Viridiplantae</taxon>
        <taxon>Chlorophyta</taxon>
        <taxon>core chlorophytes</taxon>
        <taxon>Chlorophyceae</taxon>
        <taxon>CS clade</taxon>
        <taxon>Chlamydomonadales</taxon>
        <taxon>Volvocaceae</taxon>
        <taxon>Volvox</taxon>
    </lineage>
</organism>
<dbReference type="EMBL" id="BNCP01000040">
    <property type="protein sequence ID" value="GIL87611.1"/>
    <property type="molecule type" value="Genomic_DNA"/>
</dbReference>
<dbReference type="Proteomes" id="UP000747110">
    <property type="component" value="Unassembled WGS sequence"/>
</dbReference>
<name>A0A8J4CSD7_9CHLO</name>
<proteinExistence type="predicted"/>
<gene>
    <name evidence="1" type="ORF">Vretifemale_15665</name>
</gene>
<accession>A0A8J4CSD7</accession>
<evidence type="ECO:0000313" key="1">
    <source>
        <dbReference type="EMBL" id="GIL87611.1"/>
    </source>
</evidence>
<reference evidence="1" key="1">
    <citation type="journal article" date="2021" name="Proc. Natl. Acad. Sci. U.S.A.">
        <title>Three genomes in the algal genus Volvox reveal the fate of a haploid sex-determining region after a transition to homothallism.</title>
        <authorList>
            <person name="Yamamoto K."/>
            <person name="Hamaji T."/>
            <person name="Kawai-Toyooka H."/>
            <person name="Matsuzaki R."/>
            <person name="Takahashi F."/>
            <person name="Nishimura Y."/>
            <person name="Kawachi M."/>
            <person name="Noguchi H."/>
            <person name="Minakuchi Y."/>
            <person name="Umen J.G."/>
            <person name="Toyoda A."/>
            <person name="Nozaki H."/>
        </authorList>
    </citation>
    <scope>NUCLEOTIDE SEQUENCE</scope>
    <source>
        <strain evidence="1">NIES-3786</strain>
    </source>
</reference>
<evidence type="ECO:0000313" key="2">
    <source>
        <dbReference type="Proteomes" id="UP000747110"/>
    </source>
</evidence>
<keyword evidence="2" id="KW-1185">Reference proteome</keyword>
<feature type="non-terminal residue" evidence="1">
    <location>
        <position position="140"/>
    </location>
</feature>